<dbReference type="CDD" id="cd16295">
    <property type="entry name" value="TTHA0252-CPSF-like_MBL-fold"/>
    <property type="match status" value="1"/>
</dbReference>
<organism evidence="4 6">
    <name type="scientific">Bacillus canaveralius</name>
    <dbReference type="NCBI Taxonomy" id="1403243"/>
    <lineage>
        <taxon>Bacteria</taxon>
        <taxon>Bacillati</taxon>
        <taxon>Bacillota</taxon>
        <taxon>Bacilli</taxon>
        <taxon>Bacillales</taxon>
        <taxon>Bacillaceae</taxon>
        <taxon>Bacillus</taxon>
    </lineage>
</organism>
<dbReference type="Proteomes" id="UP000235114">
    <property type="component" value="Unassembled WGS sequence"/>
</dbReference>
<dbReference type="GO" id="GO:0016787">
    <property type="term" value="F:hydrolase activity"/>
    <property type="evidence" value="ECO:0007669"/>
    <property type="project" value="UniProtKB-KW"/>
</dbReference>
<comment type="caution">
    <text evidence="4">The sequence shown here is derived from an EMBL/GenBank/DDBJ whole genome shotgun (WGS) entry which is preliminary data.</text>
</comment>
<keyword evidence="7" id="KW-1185">Reference proteome</keyword>
<evidence type="ECO:0000313" key="5">
    <source>
        <dbReference type="EMBL" id="PLR94751.1"/>
    </source>
</evidence>
<evidence type="ECO:0000313" key="6">
    <source>
        <dbReference type="Proteomes" id="UP000234951"/>
    </source>
</evidence>
<protein>
    <submittedName>
        <fullName evidence="4">MBL fold metallo-hydrolase</fullName>
    </submittedName>
</protein>
<dbReference type="SUPFAM" id="SSF56281">
    <property type="entry name" value="Metallo-hydrolase/oxidoreductase"/>
    <property type="match status" value="1"/>
</dbReference>
<sequence>MKVSILGGGSEVGASCLHINMADTNLLIDAGMRMHGDELLPALGMLDSLGKPDAILVTHAHADHIGALPVVHSLFRKIPIYATPPTADLMKIMMKDSYKLLEQRSREANTLPPYTEEQVNSLLDSLLLFPASGTLRIGNVKITSFRAGHILGAVMFLIEGEGEKLLITGDLSFKAGRTIPGVQVPYDIQPDVVIMESTYGNRAHTDRNTEERRLAEHVAEVVAGGGFALIPAFALGRAQEILLILQDYMEKGLIPEFPIYVDGLVTPISRIYKNYPHFLKGPVAHRILKNGDVFLTEGRCKAVQPKERDQVLKGKPGCIVASSGMLTGGASSWYAERLVSDEKNAIFITGYQDEESPGRKLLNLADGIENQLKLNGTVYQVRCRVGKYGLSAHADAHEMNRFIQALKPTYTLLVHGDDDARVQLADLIDPRFHPILAENGESYPFAKRASGKGSTGKRYRANDESMKLREKIGSLILYQPENENIFKLAICTGIHPKTNSFICQTLKGKQLRLHADQVTETIDSWNRSMEELREAAGNVLSFVRPFLEKINWSSLPNQTLTLKDIYTAIQISSLREKLAVALALQGIPSENRINNQDGTNNYKFDAKVKQQLGSMELPIQGIKHNPTAAMETVRRLLADNPRFIRCGVDELGTDEERLTVYFDFPDAVPEREKSELYDLIRKETGWAASFSDSVRQDLLQTRLIKLLGRSIGSPSIHLNDRIVAVAVDKPNDGDKIIDKFKEETGFTLQFNMGSSTSSANNFDEIIQSNIRSKRLENNQAIEEAKKWAADRGITIYKTGIKQQDGQWVMEVHFISPEIAMEHETDLEELSYRIGMPVTFAKNPKQNEIIRLTLEVIPETWELKKNPSVHIDKKTVAIKLASSPDDRDIQQINDQLKKETGYALEVNFL</sequence>
<dbReference type="PANTHER" id="PTHR11203:SF37">
    <property type="entry name" value="INTEGRATOR COMPLEX SUBUNIT 11"/>
    <property type="match status" value="1"/>
</dbReference>
<dbReference type="Pfam" id="PF16661">
    <property type="entry name" value="Lactamase_B_6"/>
    <property type="match status" value="1"/>
</dbReference>
<reference evidence="4 6" key="1">
    <citation type="submission" date="2017-11" db="EMBL/GenBank/DDBJ databases">
        <title>Comparitive Functional Genomics of Dry Heat Resistant strains isolated from the Viking Spacecraft.</title>
        <authorList>
            <person name="Seuylemezian A."/>
            <person name="Cooper K."/>
            <person name="Vaishampayan P."/>
        </authorList>
    </citation>
    <scope>NUCLEOTIDE SEQUENCE [LARGE SCALE GENOMIC DNA]</scope>
    <source>
        <strain evidence="4 6">M4.6</strain>
    </source>
</reference>
<accession>A0A2N5GQR9</accession>
<dbReference type="OrthoDB" id="9803916at2"/>
<dbReference type="Pfam" id="PF07521">
    <property type="entry name" value="RMMBL"/>
    <property type="match status" value="1"/>
</dbReference>
<dbReference type="Pfam" id="PF10996">
    <property type="entry name" value="Beta-Casp"/>
    <property type="match status" value="1"/>
</dbReference>
<dbReference type="EMBL" id="PGVA01000005">
    <property type="protein sequence ID" value="PLR85588.1"/>
    <property type="molecule type" value="Genomic_DNA"/>
</dbReference>
<dbReference type="InterPro" id="IPR011108">
    <property type="entry name" value="RMMBL"/>
</dbReference>
<dbReference type="InterPro" id="IPR022712">
    <property type="entry name" value="Beta_Casp"/>
</dbReference>
<dbReference type="GO" id="GO:0004521">
    <property type="term" value="F:RNA endonuclease activity"/>
    <property type="evidence" value="ECO:0007669"/>
    <property type="project" value="TreeGrafter"/>
</dbReference>
<evidence type="ECO:0000259" key="2">
    <source>
        <dbReference type="SMART" id="SM00849"/>
    </source>
</evidence>
<dbReference type="SMART" id="SM01027">
    <property type="entry name" value="Beta-Casp"/>
    <property type="match status" value="1"/>
</dbReference>
<dbReference type="InterPro" id="IPR001279">
    <property type="entry name" value="Metallo-B-lactamas"/>
</dbReference>
<dbReference type="InterPro" id="IPR036866">
    <property type="entry name" value="RibonucZ/Hydroxyglut_hydro"/>
</dbReference>
<dbReference type="EMBL" id="PGVD01000046">
    <property type="protein sequence ID" value="PLR94751.1"/>
    <property type="molecule type" value="Genomic_DNA"/>
</dbReference>
<gene>
    <name evidence="4" type="ORF">CU635_03805</name>
    <name evidence="5" type="ORF">CVD25_16240</name>
</gene>
<feature type="domain" description="Beta-Casp" evidence="3">
    <location>
        <begin position="238"/>
        <end position="361"/>
    </location>
</feature>
<evidence type="ECO:0000256" key="1">
    <source>
        <dbReference type="ARBA" id="ARBA00022801"/>
    </source>
</evidence>
<name>A0A2N5GQR9_9BACI</name>
<reference evidence="5 7" key="2">
    <citation type="submission" date="2017-12" db="EMBL/GenBank/DDBJ databases">
        <title>Comparative Functional Genomics of Dry Heat Resistant strains isolated from the Viking Spacecraft.</title>
        <authorList>
            <person name="Seuylemezian A."/>
            <person name="Cooper K."/>
            <person name="Vaishampayan P."/>
        </authorList>
    </citation>
    <scope>NUCLEOTIDE SEQUENCE [LARGE SCALE GENOMIC DNA]</scope>
    <source>
        <strain evidence="5 7">ATCC 29669</strain>
    </source>
</reference>
<dbReference type="Gene3D" id="3.40.50.10890">
    <property type="match status" value="1"/>
</dbReference>
<proteinExistence type="predicted"/>
<dbReference type="InterPro" id="IPR050698">
    <property type="entry name" value="MBL"/>
</dbReference>
<dbReference type="Proteomes" id="UP000234951">
    <property type="component" value="Unassembled WGS sequence"/>
</dbReference>
<dbReference type="RefSeq" id="WP_101575854.1">
    <property type="nucleotide sequence ID" value="NZ_PGVA01000005.1"/>
</dbReference>
<evidence type="ECO:0000313" key="7">
    <source>
        <dbReference type="Proteomes" id="UP000235114"/>
    </source>
</evidence>
<dbReference type="AlphaFoldDB" id="A0A2N5GQR9"/>
<feature type="domain" description="Metallo-beta-lactamase" evidence="2">
    <location>
        <begin position="13"/>
        <end position="225"/>
    </location>
</feature>
<evidence type="ECO:0000259" key="3">
    <source>
        <dbReference type="SMART" id="SM01027"/>
    </source>
</evidence>
<dbReference type="Gene3D" id="3.60.15.10">
    <property type="entry name" value="Ribonuclease Z/Hydroxyacylglutathione hydrolase-like"/>
    <property type="match status" value="1"/>
</dbReference>
<dbReference type="PANTHER" id="PTHR11203">
    <property type="entry name" value="CLEAVAGE AND POLYADENYLATION SPECIFICITY FACTOR FAMILY MEMBER"/>
    <property type="match status" value="1"/>
</dbReference>
<evidence type="ECO:0000313" key="4">
    <source>
        <dbReference type="EMBL" id="PLR85588.1"/>
    </source>
</evidence>
<keyword evidence="1 4" id="KW-0378">Hydrolase</keyword>
<dbReference type="SMART" id="SM00849">
    <property type="entry name" value="Lactamase_B"/>
    <property type="match status" value="1"/>
</dbReference>